<comment type="caution">
    <text evidence="3">The sequence shown here is derived from an EMBL/GenBank/DDBJ whole genome shotgun (WGS) entry which is preliminary data.</text>
</comment>
<protein>
    <submittedName>
        <fullName evidence="3">Uncharacterized protein</fullName>
    </submittedName>
</protein>
<dbReference type="AlphaFoldDB" id="A0A844D7I8"/>
<sequence>MNLLLSRFLDKLYLQMQANPAAVTATLLLVVMLLGVTKYMTLHYNLRDKATSLNAKRFKAFLALLRQGKYTEVHPLELEIAFHQAYGFKLSSDEIDFALKRKNTTRLLFDIRYGKAFLHLNDTKSQFMPIHQHRLSLKTREKIVGGLNYALIVPGIFWAGLYCFVNRAGGIPILIELVIGFWIFLVLMRQLNCAHRLEMLTEEPDLPPVSKRKRPKPKQPETSALSIVPDASTGS</sequence>
<feature type="transmembrane region" description="Helical" evidence="2">
    <location>
        <begin position="168"/>
        <end position="187"/>
    </location>
</feature>
<dbReference type="Proteomes" id="UP000439986">
    <property type="component" value="Unassembled WGS sequence"/>
</dbReference>
<evidence type="ECO:0000313" key="4">
    <source>
        <dbReference type="Proteomes" id="UP000439986"/>
    </source>
</evidence>
<name>A0A844D7I8_9BURK</name>
<feature type="transmembrane region" description="Helical" evidence="2">
    <location>
        <begin position="143"/>
        <end position="162"/>
    </location>
</feature>
<evidence type="ECO:0000313" key="3">
    <source>
        <dbReference type="EMBL" id="MRW83209.1"/>
    </source>
</evidence>
<keyword evidence="4" id="KW-1185">Reference proteome</keyword>
<keyword evidence="2" id="KW-0812">Transmembrane</keyword>
<feature type="region of interest" description="Disordered" evidence="1">
    <location>
        <begin position="205"/>
        <end position="235"/>
    </location>
</feature>
<accession>A0A844D7I8</accession>
<organism evidence="3 4">
    <name type="scientific">Duganella aquatilis</name>
    <dbReference type="NCBI Taxonomy" id="2666082"/>
    <lineage>
        <taxon>Bacteria</taxon>
        <taxon>Pseudomonadati</taxon>
        <taxon>Pseudomonadota</taxon>
        <taxon>Betaproteobacteria</taxon>
        <taxon>Burkholderiales</taxon>
        <taxon>Oxalobacteraceae</taxon>
        <taxon>Telluria group</taxon>
        <taxon>Duganella</taxon>
    </lineage>
</organism>
<evidence type="ECO:0000256" key="1">
    <source>
        <dbReference type="SAM" id="MobiDB-lite"/>
    </source>
</evidence>
<reference evidence="3 4" key="1">
    <citation type="submission" date="2019-11" db="EMBL/GenBank/DDBJ databases">
        <title>Novel species isolated from a subtropical stream in China.</title>
        <authorList>
            <person name="Lu H."/>
        </authorList>
    </citation>
    <scope>NUCLEOTIDE SEQUENCE [LARGE SCALE GENOMIC DNA]</scope>
    <source>
        <strain evidence="3 4">FT26W</strain>
    </source>
</reference>
<keyword evidence="2" id="KW-1133">Transmembrane helix</keyword>
<dbReference type="EMBL" id="WKJL01000001">
    <property type="protein sequence ID" value="MRW83209.1"/>
    <property type="molecule type" value="Genomic_DNA"/>
</dbReference>
<evidence type="ECO:0000256" key="2">
    <source>
        <dbReference type="SAM" id="Phobius"/>
    </source>
</evidence>
<proteinExistence type="predicted"/>
<gene>
    <name evidence="3" type="ORF">GJ698_03775</name>
</gene>
<dbReference type="RefSeq" id="WP_154356220.1">
    <property type="nucleotide sequence ID" value="NZ_WKJL01000001.1"/>
</dbReference>
<keyword evidence="2" id="KW-0472">Membrane</keyword>
<feature type="transmembrane region" description="Helical" evidence="2">
    <location>
        <begin position="20"/>
        <end position="40"/>
    </location>
</feature>